<dbReference type="AlphaFoldDB" id="A0A6P1VVQ1"/>
<dbReference type="InterPro" id="IPR013491">
    <property type="entry name" value="Tape_meas_N"/>
</dbReference>
<dbReference type="EMBL" id="CP045997">
    <property type="protein sequence ID" value="QHV97291.1"/>
    <property type="molecule type" value="Genomic_DNA"/>
</dbReference>
<dbReference type="SUPFAM" id="SSF57997">
    <property type="entry name" value="Tropomyosin"/>
    <property type="match status" value="1"/>
</dbReference>
<evidence type="ECO:0000259" key="3">
    <source>
        <dbReference type="Pfam" id="PF20155"/>
    </source>
</evidence>
<keyword evidence="1" id="KW-0175">Coiled coil</keyword>
<reference evidence="4 5" key="1">
    <citation type="submission" date="2019-11" db="EMBL/GenBank/DDBJ databases">
        <title>Spirosoma endbachense sp. nov., isolated from a natural salt meadow.</title>
        <authorList>
            <person name="Rojas J."/>
            <person name="Ambika Manirajan B."/>
            <person name="Ratering S."/>
            <person name="Suarez C."/>
            <person name="Geissler-Plaum R."/>
            <person name="Schnell S."/>
        </authorList>
    </citation>
    <scope>NUCLEOTIDE SEQUENCE [LARGE SCALE GENOMIC DNA]</scope>
    <source>
        <strain evidence="4 5">I-24</strain>
    </source>
</reference>
<dbReference type="RefSeq" id="WP_162387702.1">
    <property type="nucleotide sequence ID" value="NZ_CP045997.1"/>
</dbReference>
<dbReference type="PANTHER" id="PTHR38812:SF2">
    <property type="entry name" value="MU-LIKE PROPHAGE FLUMU PROTEIN GP42"/>
    <property type="match status" value="1"/>
</dbReference>
<sequence length="1259" mass="139001">MPGQIRPEDVFDFEGYFKRLAELEVAADGWAQSTTASVNRIKASFDSALKDLLPLKEGLKGLSVTKDGADKQITDYIAKIGQVGPRVAIARESLSTLTEAQRLNGQLVADLTAKLGSLHQRYQALDPTQKNHEKQQKAILREVKSVSQAIDAQSKSLKVGKAAFDAAEGSYQHLSKQTAELKNQLRQMPDALDLVTGKINQHNKAAVDMLARIQANDKALKAADSSMGNYGRNVGNYGNAISGMGKSLLQNVGGLIGISSAFEAITATIQVTADMERLDAGLKAVSRDTDDFNRSQQFLLETSDELGLRYDSLVKSYKLLKAATKDSSLEGDETEHIFHAMTEAGAKLSLTNADVEGSLLALTQMLSKGKVTAEEMRNQLGERVPAAMKIMAQATGLSEIELNKMMEKGELLAVDVLPKFATELDKIYGGNAQEKINTMSAGWNRMTNEAQQFIASFNENKKVSTFFGIIETGIANVFKDLSTLVKSNEWGLFLNYLTGGATLGNAVAGGIRSANAMAAQNEKKFRAMPADDRQRQVNAADEKKLAIQKQLDALLDKSPTSEVTKQELALQKELNKAKAHYNYLVKTNNDQVTQEARLSAAKANEKAQADKARKEKEDKEKTAAQKKAEFAANRQLSVALGVSSSGTDNKLSALNDQRQDGLIDEQSFLEKRLQITLDGLNARQALLEKYGKKETGDYIKLQTAKTKAEQEYNRSQLQLDLKTNRSGADQQVSTLDVQHTNGTMDDLSYVEKRHKILTDSLNREKNILKEAGQGKSELYKKTETDISDEQADYLRRRLKVEEKAWKDELAKTKDAVKAVDAELGVDYEKKLQELDKYLAKKERKIKLDVANGRISPVEGEARLYATKMEYLQESLRITEETYQKDAGLSAGLYDSKIEGIKNYRDYAMLTADEIDAANKAIAELEKNRDAEQVELKKKFNKEVAENGIQQSDLETDHELKNIDKAQKKREELLKLGGDFASKLGDTTFSIISGNYERESQQLDAQHDNELRLAGDNADAKQRIDEQYQKRKTELARKQAITDREQALFSIALNTAMGVASVLSTGGGTHYADLGISAGILTAFVIATGALEAAAVLSKPLPAYKYGKLATDQYTGLALGGEAGAELLVDRDGFGQVFDKPTIFHTKPGDTVYTATQTAALLNSWPQQQAVEQTYGEIALNQQSTEALQQGQRAQWQQVVREAVSTNPAPLTASQLKEAFLEAWEEAPRHETYIDIDGLKEGIRRGNHYIEYVEKRQRLF</sequence>
<dbReference type="InterPro" id="IPR053058">
    <property type="entry name" value="Mulikevirus_tape_measure"/>
</dbReference>
<dbReference type="Proteomes" id="UP000464577">
    <property type="component" value="Chromosome"/>
</dbReference>
<dbReference type="KEGG" id="senf:GJR95_20780"/>
<feature type="domain" description="Tape measure protein N-terminal" evidence="3">
    <location>
        <begin position="268"/>
        <end position="459"/>
    </location>
</feature>
<accession>A0A6P1VVQ1</accession>
<proteinExistence type="predicted"/>
<gene>
    <name evidence="4" type="ORF">GJR95_20780</name>
</gene>
<feature type="compositionally biased region" description="Basic and acidic residues" evidence="2">
    <location>
        <begin position="603"/>
        <end position="625"/>
    </location>
</feature>
<feature type="coiled-coil region" evidence="1">
    <location>
        <begin position="907"/>
        <end position="941"/>
    </location>
</feature>
<keyword evidence="5" id="KW-1185">Reference proteome</keyword>
<evidence type="ECO:0000313" key="4">
    <source>
        <dbReference type="EMBL" id="QHV97291.1"/>
    </source>
</evidence>
<dbReference type="Pfam" id="PF20155">
    <property type="entry name" value="TMP_3"/>
    <property type="match status" value="1"/>
</dbReference>
<evidence type="ECO:0000256" key="1">
    <source>
        <dbReference type="SAM" id="Coils"/>
    </source>
</evidence>
<protein>
    <submittedName>
        <fullName evidence="4">Tape measure protein</fullName>
    </submittedName>
</protein>
<organism evidence="4 5">
    <name type="scientific">Spirosoma endbachense</name>
    <dbReference type="NCBI Taxonomy" id="2666025"/>
    <lineage>
        <taxon>Bacteria</taxon>
        <taxon>Pseudomonadati</taxon>
        <taxon>Bacteroidota</taxon>
        <taxon>Cytophagia</taxon>
        <taxon>Cytophagales</taxon>
        <taxon>Cytophagaceae</taxon>
        <taxon>Spirosoma</taxon>
    </lineage>
</organism>
<feature type="region of interest" description="Disordered" evidence="2">
    <location>
        <begin position="600"/>
        <end position="625"/>
    </location>
</feature>
<evidence type="ECO:0000313" key="5">
    <source>
        <dbReference type="Proteomes" id="UP000464577"/>
    </source>
</evidence>
<name>A0A6P1VVQ1_9BACT</name>
<evidence type="ECO:0000256" key="2">
    <source>
        <dbReference type="SAM" id="MobiDB-lite"/>
    </source>
</evidence>
<dbReference type="NCBIfam" id="TIGR02675">
    <property type="entry name" value="tape_meas_nterm"/>
    <property type="match status" value="1"/>
</dbReference>
<dbReference type="PANTHER" id="PTHR38812">
    <property type="entry name" value="MU-LIKE PROPHAGE FLUMU PROTEIN GP42"/>
    <property type="match status" value="1"/>
</dbReference>